<dbReference type="SMART" id="SM00293">
    <property type="entry name" value="PWWP"/>
    <property type="match status" value="1"/>
</dbReference>
<dbReference type="CDD" id="cd05162">
    <property type="entry name" value="PWWP"/>
    <property type="match status" value="1"/>
</dbReference>
<dbReference type="Gramene" id="AUR62044639-RA">
    <property type="protein sequence ID" value="AUR62044639-RA:cds"/>
    <property type="gene ID" value="AUR62044639"/>
</dbReference>
<sequence>MQSDVVSKDPCSENAVSAELSGCVLETLVEEEGLRREKESEGMEVDNVGEHLNDKGEASSLKGELGSLNDACVEKKSKDLVTTEGVMNQENPIKANFNSFAQQLFPNPNPVDVGRRGKEVETRKSVENQSGEVKSQAATSDKKKGKNKGGFCASDIVWGKVKSHPWWPAQIFEPGDASEKARKHFKSKGYFVGYFGDQTFAWNDEAKLKPFAPNFSQMVVENDGIREQSRIREGGDRFYTAASFEPGQLLHYVKDLAQGPHGDVDRLEHVVARAQTAAFYRWKGIYHLAKFGLLIGYVNNEADAPVIAEKENPEGIVGGNFPPVTIKEDDNRPQKRKKTSNDSGHVTKKVRCLSDLIGKKSVKEEDGKGIKGKLGSKSISSSARRQKEVKSFPNDSTPSRTKESSPRGTTMQLKDTKPSFRVGESILRVAGQLSQSSPLLKLDVSSHTKTSKDEGNNKQCSKLTSEYASIDVILSELHLAAIEPLKQYSLLSKMVTFISVFRNSIVPDIELLQKHEKSGEEDTTDSPNEVLSGPGPAEIDAVGCISGTKSKPKASESEITTPSDVEGVEDACCTNRTIKEMESTVSSPPRHCGSENGTPEGGQFDVKKQLEDSPTALTLKFTDMDSIPTEAKLIKIFSHFGSLKESETEVLAKKLCARVVFKRRSDAETAFSSSGKFEIFGPSLVCYRLNYAPSPRKSPSIEAKRRRKD</sequence>
<feature type="compositionally biased region" description="Basic and acidic residues" evidence="1">
    <location>
        <begin position="32"/>
        <end position="41"/>
    </location>
</feature>
<evidence type="ECO:0000256" key="1">
    <source>
        <dbReference type="SAM" id="MobiDB-lite"/>
    </source>
</evidence>
<dbReference type="InterPro" id="IPR000313">
    <property type="entry name" value="PWWP_dom"/>
</dbReference>
<proteinExistence type="predicted"/>
<protein>
    <recommendedName>
        <fullName evidence="2">PWWP domain-containing protein</fullName>
    </recommendedName>
</protein>
<dbReference type="PANTHER" id="PTHR42851">
    <property type="entry name" value="ALDOLASE-RELATED"/>
    <property type="match status" value="1"/>
</dbReference>
<feature type="region of interest" description="Disordered" evidence="1">
    <location>
        <begin position="312"/>
        <end position="346"/>
    </location>
</feature>
<evidence type="ECO:0000259" key="2">
    <source>
        <dbReference type="PROSITE" id="PS50812"/>
    </source>
</evidence>
<organism evidence="3 4">
    <name type="scientific">Chenopodium quinoa</name>
    <name type="common">Quinoa</name>
    <dbReference type="NCBI Taxonomy" id="63459"/>
    <lineage>
        <taxon>Eukaryota</taxon>
        <taxon>Viridiplantae</taxon>
        <taxon>Streptophyta</taxon>
        <taxon>Embryophyta</taxon>
        <taxon>Tracheophyta</taxon>
        <taxon>Spermatophyta</taxon>
        <taxon>Magnoliopsida</taxon>
        <taxon>eudicotyledons</taxon>
        <taxon>Gunneridae</taxon>
        <taxon>Pentapetalae</taxon>
        <taxon>Caryophyllales</taxon>
        <taxon>Chenopodiaceae</taxon>
        <taxon>Chenopodioideae</taxon>
        <taxon>Atripliceae</taxon>
        <taxon>Chenopodium</taxon>
    </lineage>
</organism>
<feature type="compositionally biased region" description="Basic and acidic residues" evidence="1">
    <location>
        <begin position="48"/>
        <end position="57"/>
    </location>
</feature>
<dbReference type="PROSITE" id="PS50812">
    <property type="entry name" value="PWWP"/>
    <property type="match status" value="1"/>
</dbReference>
<dbReference type="SUPFAM" id="SSF63748">
    <property type="entry name" value="Tudor/PWWP/MBT"/>
    <property type="match status" value="1"/>
</dbReference>
<feature type="compositionally biased region" description="Low complexity" evidence="1">
    <location>
        <begin position="373"/>
        <end position="382"/>
    </location>
</feature>
<feature type="region of interest" description="Disordered" evidence="1">
    <location>
        <begin position="516"/>
        <end position="563"/>
    </location>
</feature>
<dbReference type="GO" id="GO:0003676">
    <property type="term" value="F:nucleic acid binding"/>
    <property type="evidence" value="ECO:0007669"/>
    <property type="project" value="InterPro"/>
</dbReference>
<feature type="compositionally biased region" description="Polar residues" evidence="1">
    <location>
        <begin position="127"/>
        <end position="139"/>
    </location>
</feature>
<feature type="compositionally biased region" description="Basic and acidic residues" evidence="1">
    <location>
        <begin position="113"/>
        <end position="126"/>
    </location>
</feature>
<dbReference type="SUPFAM" id="SSF54928">
    <property type="entry name" value="RNA-binding domain, RBD"/>
    <property type="match status" value="1"/>
</dbReference>
<dbReference type="Proteomes" id="UP000596660">
    <property type="component" value="Unplaced"/>
</dbReference>
<dbReference type="InterPro" id="IPR035979">
    <property type="entry name" value="RBD_domain_sf"/>
</dbReference>
<dbReference type="PANTHER" id="PTHR42851:SF19">
    <property type="entry name" value="PWWP DOMAIN-CONTAINING PROTEIN 2-RELATED"/>
    <property type="match status" value="1"/>
</dbReference>
<dbReference type="InterPro" id="IPR053063">
    <property type="entry name" value="PWWP_domain_containing_PDP"/>
</dbReference>
<dbReference type="Pfam" id="PF00855">
    <property type="entry name" value="PWWP"/>
    <property type="match status" value="1"/>
</dbReference>
<feature type="region of interest" description="Disordered" evidence="1">
    <location>
        <begin position="583"/>
        <end position="605"/>
    </location>
</feature>
<feature type="region of interest" description="Disordered" evidence="1">
    <location>
        <begin position="105"/>
        <end position="147"/>
    </location>
</feature>
<dbReference type="EnsemblPlants" id="AUR62044639-RA">
    <property type="protein sequence ID" value="AUR62044639-RA:cds"/>
    <property type="gene ID" value="AUR62044639"/>
</dbReference>
<dbReference type="AlphaFoldDB" id="A0A803NET5"/>
<feature type="region of interest" description="Disordered" evidence="1">
    <location>
        <begin position="32"/>
        <end position="61"/>
    </location>
</feature>
<accession>A0A803NET5</accession>
<feature type="region of interest" description="Disordered" evidence="1">
    <location>
        <begin position="364"/>
        <end position="417"/>
    </location>
</feature>
<reference evidence="3" key="1">
    <citation type="journal article" date="2017" name="Nature">
        <title>The genome of Chenopodium quinoa.</title>
        <authorList>
            <person name="Jarvis D.E."/>
            <person name="Ho Y.S."/>
            <person name="Lightfoot D.J."/>
            <person name="Schmoeckel S.M."/>
            <person name="Li B."/>
            <person name="Borm T.J.A."/>
            <person name="Ohyanagi H."/>
            <person name="Mineta K."/>
            <person name="Michell C.T."/>
            <person name="Saber N."/>
            <person name="Kharbatia N.M."/>
            <person name="Rupper R.R."/>
            <person name="Sharp A.R."/>
            <person name="Dally N."/>
            <person name="Boughton B.A."/>
            <person name="Woo Y.H."/>
            <person name="Gao G."/>
            <person name="Schijlen E.G.W.M."/>
            <person name="Guo X."/>
            <person name="Momin A.A."/>
            <person name="Negrao S."/>
            <person name="Al-Babili S."/>
            <person name="Gehring C."/>
            <person name="Roessner U."/>
            <person name="Jung C."/>
            <person name="Murphy K."/>
            <person name="Arold S.T."/>
            <person name="Gojobori T."/>
            <person name="van der Linden C.G."/>
            <person name="van Loo E.N."/>
            <person name="Jellen E.N."/>
            <person name="Maughan P.J."/>
            <person name="Tester M."/>
        </authorList>
    </citation>
    <scope>NUCLEOTIDE SEQUENCE [LARGE SCALE GENOMIC DNA]</scope>
    <source>
        <strain evidence="3">cv. PI 614886</strain>
    </source>
</reference>
<evidence type="ECO:0000313" key="4">
    <source>
        <dbReference type="Proteomes" id="UP000596660"/>
    </source>
</evidence>
<feature type="domain" description="PWWP" evidence="2">
    <location>
        <begin position="153"/>
        <end position="214"/>
    </location>
</feature>
<name>A0A803NET5_CHEQI</name>
<dbReference type="OMA" id="YGPLKQT"/>
<dbReference type="Gene3D" id="2.30.30.140">
    <property type="match status" value="1"/>
</dbReference>
<reference evidence="3" key="2">
    <citation type="submission" date="2021-03" db="UniProtKB">
        <authorList>
            <consortium name="EnsemblPlants"/>
        </authorList>
    </citation>
    <scope>IDENTIFICATION</scope>
</reference>
<evidence type="ECO:0000313" key="3">
    <source>
        <dbReference type="EnsemblPlants" id="AUR62044639-RA:cds"/>
    </source>
</evidence>
<keyword evidence="4" id="KW-1185">Reference proteome</keyword>